<sequence>MKSIDSACVLLVLVALISSVKTSAYATTASWGLLKSFKASYTHLTSGETASIKSWDASHDAPSFLRPPSMRFTIGIEMAVQESPLAESAALTCAICEHEASKTIAYRRSILSA</sequence>
<organism evidence="2">
    <name type="scientific">Rhipicephalus microplus</name>
    <name type="common">Cattle tick</name>
    <name type="synonym">Boophilus microplus</name>
    <dbReference type="NCBI Taxonomy" id="6941"/>
    <lineage>
        <taxon>Eukaryota</taxon>
        <taxon>Metazoa</taxon>
        <taxon>Ecdysozoa</taxon>
        <taxon>Arthropoda</taxon>
        <taxon>Chelicerata</taxon>
        <taxon>Arachnida</taxon>
        <taxon>Acari</taxon>
        <taxon>Parasitiformes</taxon>
        <taxon>Ixodida</taxon>
        <taxon>Ixodoidea</taxon>
        <taxon>Ixodidae</taxon>
        <taxon>Rhipicephalinae</taxon>
        <taxon>Rhipicephalus</taxon>
        <taxon>Boophilus</taxon>
    </lineage>
</organism>
<evidence type="ECO:0000313" key="2">
    <source>
        <dbReference type="EMBL" id="NOV42723.1"/>
    </source>
</evidence>
<dbReference type="AlphaFoldDB" id="A0A6M2D8W9"/>
<protein>
    <submittedName>
        <fullName evidence="2">Putative secreted protein fat body overexpressed</fullName>
    </submittedName>
</protein>
<dbReference type="EMBL" id="GHWJ01009986">
    <property type="protein sequence ID" value="NOV42723.1"/>
    <property type="molecule type" value="Transcribed_RNA"/>
</dbReference>
<reference evidence="2" key="1">
    <citation type="submission" date="2019-09" db="EMBL/GenBank/DDBJ databases">
        <title>Organ-specific transcriptomic study of the physiology of the cattle tick, Rhipicephalus microplus.</title>
        <authorList>
            <person name="Tirloni L."/>
            <person name="Braz G."/>
            <person name="Gandara A.C.P."/>
            <person name="Sabadin G.A."/>
            <person name="da Silva R.M."/>
            <person name="Guizzo M.G."/>
            <person name="Machado J.A."/>
            <person name="Costa E.P."/>
            <person name="Gomes H.F."/>
            <person name="Moraes J."/>
            <person name="Mota M.B.S."/>
            <person name="Mesquita R.D."/>
            <person name="Alvarenga P.H."/>
            <person name="Alves F."/>
            <person name="Seixas A."/>
            <person name="da Fonseca R.N."/>
            <person name="Fogaca A."/>
            <person name="Logullo C."/>
            <person name="Tanaka A."/>
            <person name="Daffre S."/>
            <person name="Termignoni C."/>
            <person name="Vaz I.S.Jr."/>
            <person name="Oliveira P.L."/>
            <person name="Ribeiro J.M."/>
        </authorList>
    </citation>
    <scope>NUCLEOTIDE SEQUENCE</scope>
    <source>
        <strain evidence="2">Porto Alegre</strain>
    </source>
</reference>
<proteinExistence type="predicted"/>
<feature type="signal peptide" evidence="1">
    <location>
        <begin position="1"/>
        <end position="19"/>
    </location>
</feature>
<evidence type="ECO:0000256" key="1">
    <source>
        <dbReference type="SAM" id="SignalP"/>
    </source>
</evidence>
<keyword evidence="1" id="KW-0732">Signal</keyword>
<feature type="chain" id="PRO_5026726049" evidence="1">
    <location>
        <begin position="20"/>
        <end position="113"/>
    </location>
</feature>
<name>A0A6M2D8W9_RHIMP</name>
<accession>A0A6M2D8W9</accession>